<dbReference type="OrthoDB" id="5297981at2"/>
<feature type="signal peptide" evidence="2">
    <location>
        <begin position="1"/>
        <end position="22"/>
    </location>
</feature>
<reference evidence="3 4" key="1">
    <citation type="submission" date="2019-02" db="EMBL/GenBank/DDBJ databases">
        <title>Genomic Encyclopedia of Type Strains, Phase IV (KMG-IV): sequencing the most valuable type-strain genomes for metagenomic binning, comparative biology and taxonomic classification.</title>
        <authorList>
            <person name="Goeker M."/>
        </authorList>
    </citation>
    <scope>NUCLEOTIDE SEQUENCE [LARGE SCALE GENOMIC DNA]</scope>
    <source>
        <strain evidence="3 4">DSM 105135</strain>
    </source>
</reference>
<evidence type="ECO:0000256" key="1">
    <source>
        <dbReference type="SAM" id="MobiDB-lite"/>
    </source>
</evidence>
<accession>A0A4Q7YJE0</accession>
<protein>
    <submittedName>
        <fullName evidence="3">Conjugal transfer mating pair stabilization protein TraN</fullName>
    </submittedName>
</protein>
<dbReference type="Proteomes" id="UP000292423">
    <property type="component" value="Unassembled WGS sequence"/>
</dbReference>
<feature type="chain" id="PRO_5020536012" evidence="2">
    <location>
        <begin position="23"/>
        <end position="453"/>
    </location>
</feature>
<keyword evidence="2" id="KW-0732">Signal</keyword>
<feature type="region of interest" description="Disordered" evidence="1">
    <location>
        <begin position="428"/>
        <end position="453"/>
    </location>
</feature>
<evidence type="ECO:0000256" key="2">
    <source>
        <dbReference type="SAM" id="SignalP"/>
    </source>
</evidence>
<gene>
    <name evidence="3" type="ORF">EV700_3197</name>
</gene>
<dbReference type="Pfam" id="PF06986">
    <property type="entry name" value="F_T4SS_TraN"/>
    <property type="match status" value="2"/>
</dbReference>
<comment type="caution">
    <text evidence="3">The sequence shown here is derived from an EMBL/GenBank/DDBJ whole genome shotgun (WGS) entry which is preliminary data.</text>
</comment>
<dbReference type="EMBL" id="SHKX01000017">
    <property type="protein sequence ID" value="RZU36731.1"/>
    <property type="molecule type" value="Genomic_DNA"/>
</dbReference>
<keyword evidence="4" id="KW-1185">Reference proteome</keyword>
<dbReference type="InterPro" id="IPR014121">
    <property type="entry name" value="TraN_Ftype"/>
</dbReference>
<feature type="compositionally biased region" description="Basic and acidic residues" evidence="1">
    <location>
        <begin position="428"/>
        <end position="437"/>
    </location>
</feature>
<sequence length="453" mass="48158">MSRHCGAMFLALLVLHPLMVHAGACKLLSKRCVDGPSTKQIGDYAVARDCWQWEKQYECESSSADNACAGLRAQGCYELASTCLPDADGQCQAVEKRYRCDSGGAAGTKETACTVQSFCTDGACFDTGYTPDGDVASAIANLEALREAGRYYDPASGRFFNGTGNDCREGWGGLRGCCDVDTQASAGRGDTTNQVAFAAVMSVAEYGYDYAKFKATPYVHDILAQGKAMLSGAQAATAASTSASGTSAAASSATAPAFNFSFMGFGWTSGAVAETSTMGVQSTSLGNGFYFNPMAFALAAAIMVVMELSSCEPEEQQLGIKRGKGLCYQVGTYCSKDSVTGCLESKTAFCCYNSKLAKLINYQGKGQLHQGLGTPEEPNCGGFSLEEFQQLDLSKMDLSEFYADIMPGNTTREGVVEDAGYWQQRAEDRFEKAREYQTPDVSTDPAAQGSLQP</sequence>
<name>A0A4Q7YJE0_9GAMM</name>
<organism evidence="3 4">
    <name type="scientific">Fluviicoccus keumensis</name>
    <dbReference type="NCBI Taxonomy" id="1435465"/>
    <lineage>
        <taxon>Bacteria</taxon>
        <taxon>Pseudomonadati</taxon>
        <taxon>Pseudomonadota</taxon>
        <taxon>Gammaproteobacteria</taxon>
        <taxon>Moraxellales</taxon>
        <taxon>Moraxellaceae</taxon>
        <taxon>Fluviicoccus</taxon>
    </lineage>
</organism>
<proteinExistence type="predicted"/>
<dbReference type="RefSeq" id="WP_130415654.1">
    <property type="nucleotide sequence ID" value="NZ_SHKX01000017.1"/>
</dbReference>
<evidence type="ECO:0000313" key="4">
    <source>
        <dbReference type="Proteomes" id="UP000292423"/>
    </source>
</evidence>
<evidence type="ECO:0000313" key="3">
    <source>
        <dbReference type="EMBL" id="RZU36731.1"/>
    </source>
</evidence>
<dbReference type="AlphaFoldDB" id="A0A4Q7YJE0"/>